<dbReference type="AlphaFoldDB" id="A0A060BXC5"/>
<sequence>MDDVAYIRSAVRHLQQQYGVSTTRTFGTGHSNGAMMTQTVMCKIGLFARAVTFAGTLMAEPARCPGERERTIFRVGQCRRQR</sequence>
<name>A0A060BXC5_9MYCO</name>
<reference evidence="1" key="1">
    <citation type="journal article" date="2013" name="Environ. Microbiol.">
        <title>Seasonally variable intestinal metagenomes of the red palm weevil (Rhynchophorus ferrugineus).</title>
        <authorList>
            <person name="Jia S."/>
            <person name="Zhang X."/>
            <person name="Zhang G."/>
            <person name="Yin A."/>
            <person name="Zhang S."/>
            <person name="Li F."/>
            <person name="Wang L."/>
            <person name="Zhao D."/>
            <person name="Yun Q."/>
            <person name="Tala"/>
            <person name="Wang J."/>
            <person name="Sun G."/>
            <person name="Baabdullah M."/>
            <person name="Yu X."/>
            <person name="Hu S."/>
            <person name="Al-Mssallem I.S."/>
            <person name="Yu J."/>
        </authorList>
    </citation>
    <scope>NUCLEOTIDE SEQUENCE</scope>
</reference>
<organism evidence="1">
    <name type="scientific">uncultured Mycobacterium sp</name>
    <dbReference type="NCBI Taxonomy" id="171292"/>
    <lineage>
        <taxon>Bacteria</taxon>
        <taxon>Bacillati</taxon>
        <taxon>Actinomycetota</taxon>
        <taxon>Actinomycetes</taxon>
        <taxon>Mycobacteriales</taxon>
        <taxon>Mycobacteriaceae</taxon>
        <taxon>Mycobacterium</taxon>
        <taxon>environmental samples</taxon>
    </lineage>
</organism>
<dbReference type="SUPFAM" id="SSF53474">
    <property type="entry name" value="alpha/beta-Hydrolases"/>
    <property type="match status" value="1"/>
</dbReference>
<dbReference type="EMBL" id="KF117892">
    <property type="protein sequence ID" value="AIA85151.1"/>
    <property type="molecule type" value="Genomic_DNA"/>
</dbReference>
<evidence type="ECO:0000313" key="1">
    <source>
        <dbReference type="EMBL" id="AIA85151.1"/>
    </source>
</evidence>
<proteinExistence type="predicted"/>
<dbReference type="InterPro" id="IPR029058">
    <property type="entry name" value="AB_hydrolase_fold"/>
</dbReference>
<feature type="non-terminal residue" evidence="1">
    <location>
        <position position="82"/>
    </location>
</feature>
<accession>A0A060BXC5</accession>
<dbReference type="Gene3D" id="3.40.50.1820">
    <property type="entry name" value="alpha/beta hydrolase"/>
    <property type="match status" value="1"/>
</dbReference>
<protein>
    <submittedName>
        <fullName evidence="1">CAZy families CE1 protein</fullName>
    </submittedName>
</protein>